<dbReference type="EMBL" id="CP002568">
    <property type="protein sequence ID" value="ADZ72071.1"/>
    <property type="molecule type" value="Genomic_DNA"/>
</dbReference>
<evidence type="ECO:0000259" key="1">
    <source>
        <dbReference type="PROSITE" id="PS51186"/>
    </source>
</evidence>
<dbReference type="Proteomes" id="UP000008130">
    <property type="component" value="Chromosome"/>
</dbReference>
<proteinExistence type="predicted"/>
<dbReference type="PATRIC" id="fig|991905.3.peg.3767"/>
<gene>
    <name evidence="2" type="ordered locus">SL003B_3650</name>
</gene>
<keyword evidence="3" id="KW-1185">Reference proteome</keyword>
<dbReference type="RefSeq" id="WP_013654380.1">
    <property type="nucleotide sequence ID" value="NC_015259.1"/>
</dbReference>
<dbReference type="HOGENOM" id="CLU_081840_3_2_5"/>
<protein>
    <submittedName>
        <fullName evidence="2">Acetyltransferase, GNAT family protein</fullName>
    </submittedName>
</protein>
<dbReference type="OrthoDB" id="9797178at2"/>
<dbReference type="InterPro" id="IPR000182">
    <property type="entry name" value="GNAT_dom"/>
</dbReference>
<evidence type="ECO:0000313" key="2">
    <source>
        <dbReference type="EMBL" id="ADZ72071.1"/>
    </source>
</evidence>
<dbReference type="PROSITE" id="PS51186">
    <property type="entry name" value="GNAT"/>
    <property type="match status" value="1"/>
</dbReference>
<dbReference type="GO" id="GO:0016747">
    <property type="term" value="F:acyltransferase activity, transferring groups other than amino-acyl groups"/>
    <property type="evidence" value="ECO:0007669"/>
    <property type="project" value="InterPro"/>
</dbReference>
<dbReference type="Gene3D" id="3.40.630.30">
    <property type="match status" value="1"/>
</dbReference>
<evidence type="ECO:0000313" key="3">
    <source>
        <dbReference type="Proteomes" id="UP000008130"/>
    </source>
</evidence>
<dbReference type="CDD" id="cd04301">
    <property type="entry name" value="NAT_SF"/>
    <property type="match status" value="1"/>
</dbReference>
<dbReference type="AlphaFoldDB" id="F2J2P7"/>
<dbReference type="eggNOG" id="COG3153">
    <property type="taxonomic scope" value="Bacteria"/>
</dbReference>
<dbReference type="Pfam" id="PF13527">
    <property type="entry name" value="Acetyltransf_9"/>
    <property type="match status" value="1"/>
</dbReference>
<dbReference type="InterPro" id="IPR016181">
    <property type="entry name" value="Acyl_CoA_acyltransferase"/>
</dbReference>
<dbReference type="SUPFAM" id="SSF55729">
    <property type="entry name" value="Acyl-CoA N-acyltransferases (Nat)"/>
    <property type="match status" value="1"/>
</dbReference>
<reference evidence="2 3" key="1">
    <citation type="journal article" date="2011" name="J. Bacteriol.">
        <title>Complete genome sequence of Polymorphum gilvum SL003B-26A1T, a crude oil-degrading bacterium from oil-polluted saline soil.</title>
        <authorList>
            <person name="Li S.G."/>
            <person name="Tang Y.Q."/>
            <person name="Nie Y."/>
            <person name="Cai M."/>
            <person name="Wu X.L."/>
        </authorList>
    </citation>
    <scope>NUCLEOTIDE SEQUENCE [LARGE SCALE GENOMIC DNA]</scope>
    <source>
        <strain evidence="3">LMG 25793 / CGMCC 1.9160 / SL003B-26A1</strain>
    </source>
</reference>
<dbReference type="STRING" id="991905.SL003B_3650"/>
<keyword evidence="2" id="KW-0808">Transferase</keyword>
<dbReference type="KEGG" id="pgv:SL003B_3650"/>
<sequence>MNDAKNFPTVTIRPVNPADEPAVHAVIAAAFGQETEAGLVHDLRHCGALVLERVAETPDRRIVGHIAFSRVTGAGAGHRLHVSCLASLSVHPDFQRLGIGSQLVESSLADLRKAGEDLVLVLGPPAYYPRFGFDPVLAQKVHGPYAGNAFMAMALTEAGDNDLPVEVTFATPFEDFE</sequence>
<name>F2J2P7_POLGS</name>
<feature type="domain" description="N-acetyltransferase" evidence="1">
    <location>
        <begin position="10"/>
        <end position="156"/>
    </location>
</feature>
<accession>F2J2P7</accession>
<organism evidence="2 3">
    <name type="scientific">Polymorphum gilvum (strain LMG 25793 / CGMCC 1.9160 / SL003B-26A1)</name>
    <dbReference type="NCBI Taxonomy" id="991905"/>
    <lineage>
        <taxon>Bacteria</taxon>
        <taxon>Pseudomonadati</taxon>
        <taxon>Pseudomonadota</taxon>
        <taxon>Alphaproteobacteria</taxon>
        <taxon>Rhodobacterales</taxon>
        <taxon>Paracoccaceae</taxon>
        <taxon>Polymorphum</taxon>
    </lineage>
</organism>